<dbReference type="Proteomes" id="UP000284868">
    <property type="component" value="Unassembled WGS sequence"/>
</dbReference>
<comment type="caution">
    <text evidence="3">The sequence shown here is derived from an EMBL/GenBank/DDBJ whole genome shotgun (WGS) entry which is preliminary data.</text>
</comment>
<evidence type="ECO:0000313" key="3">
    <source>
        <dbReference type="EMBL" id="RHM09796.1"/>
    </source>
</evidence>
<reference evidence="3 4" key="1">
    <citation type="submission" date="2018-08" db="EMBL/GenBank/DDBJ databases">
        <title>A genome reference for cultivated species of the human gut microbiota.</title>
        <authorList>
            <person name="Zou Y."/>
            <person name="Xue W."/>
            <person name="Luo G."/>
        </authorList>
    </citation>
    <scope>NUCLEOTIDE SEQUENCE [LARGE SCALE GENOMIC DNA]</scope>
    <source>
        <strain evidence="3 4">AF35-6BH</strain>
    </source>
</reference>
<proteinExistence type="predicted"/>
<gene>
    <name evidence="3" type="ORF">DWZ83_06840</name>
    <name evidence="2" type="ORF">KHZ85_08700</name>
</gene>
<sequence>MGGEAMKEKLLNRVNDIAAYVAIFSLIIVLLVVSIDVNCFDKSFFHSEYEKLETGVSIGMTQKDLNKATDILLDYLKDRRNNVDVMITLKGNEQPAFNSKEIAHMSDVKKLYQFAINLRNICLVLFLGSTAYLIFRLKKGALTLLSIDYMKAASVFAVIFAFLGLWAYFDFDAFWTLFHELAFRNDLWLLNPATDLMINMFPAPFFSALVFRIIAMFAGSFIVLFLLSYTYLRVRLNRLHHEVSEHV</sequence>
<dbReference type="OrthoDB" id="9813051at2"/>
<protein>
    <submittedName>
        <fullName evidence="3">TIGR01906 family membrane protein</fullName>
    </submittedName>
</protein>
<dbReference type="NCBIfam" id="TIGR01906">
    <property type="entry name" value="integ_TIGR01906"/>
    <property type="match status" value="1"/>
</dbReference>
<dbReference type="Pfam" id="PF07314">
    <property type="entry name" value="Lit"/>
    <property type="match status" value="1"/>
</dbReference>
<keyword evidence="1" id="KW-1133">Transmembrane helix</keyword>
<feature type="transmembrane region" description="Helical" evidence="1">
    <location>
        <begin position="147"/>
        <end position="169"/>
    </location>
</feature>
<feature type="transmembrane region" description="Helical" evidence="1">
    <location>
        <begin position="17"/>
        <end position="35"/>
    </location>
</feature>
<feature type="transmembrane region" description="Helical" evidence="1">
    <location>
        <begin position="114"/>
        <end position="135"/>
    </location>
</feature>
<accession>A0A415PAY4</accession>
<dbReference type="Proteomes" id="UP000753219">
    <property type="component" value="Unassembled WGS sequence"/>
</dbReference>
<name>A0A415PAY4_9FIRM</name>
<dbReference type="AlphaFoldDB" id="A0A415PAY4"/>
<evidence type="ECO:0000313" key="2">
    <source>
        <dbReference type="EMBL" id="MBS4884826.1"/>
    </source>
</evidence>
<organism evidence="3 4">
    <name type="scientific">Amedibacillus dolichus</name>
    <dbReference type="NCBI Taxonomy" id="31971"/>
    <lineage>
        <taxon>Bacteria</taxon>
        <taxon>Bacillati</taxon>
        <taxon>Bacillota</taxon>
        <taxon>Erysipelotrichia</taxon>
        <taxon>Erysipelotrichales</taxon>
        <taxon>Erysipelotrichaceae</taxon>
        <taxon>Amedibacillus</taxon>
    </lineage>
</organism>
<keyword evidence="1" id="KW-0472">Membrane</keyword>
<reference evidence="2" key="2">
    <citation type="submission" date="2021-02" db="EMBL/GenBank/DDBJ databases">
        <title>Infant gut strain persistence is associated with maternal origin, phylogeny, and functional potential including surface adhesion and iron acquisition.</title>
        <authorList>
            <person name="Lou Y.C."/>
        </authorList>
    </citation>
    <scope>NUCLEOTIDE SEQUENCE</scope>
    <source>
        <strain evidence="2">L3_108_103G1_dasL3_108_103G1_concoct_2</strain>
    </source>
</reference>
<keyword evidence="1" id="KW-0812">Transmembrane</keyword>
<dbReference type="InterPro" id="IPR010178">
    <property type="entry name" value="Lit"/>
</dbReference>
<evidence type="ECO:0000313" key="4">
    <source>
        <dbReference type="Proteomes" id="UP000284868"/>
    </source>
</evidence>
<feature type="transmembrane region" description="Helical" evidence="1">
    <location>
        <begin position="205"/>
        <end position="232"/>
    </location>
</feature>
<dbReference type="EMBL" id="QRPK01000033">
    <property type="protein sequence ID" value="RHM09796.1"/>
    <property type="molecule type" value="Genomic_DNA"/>
</dbReference>
<evidence type="ECO:0000256" key="1">
    <source>
        <dbReference type="SAM" id="Phobius"/>
    </source>
</evidence>
<keyword evidence="4" id="KW-1185">Reference proteome</keyword>
<dbReference type="EMBL" id="JAGZMZ010000025">
    <property type="protein sequence ID" value="MBS4884826.1"/>
    <property type="molecule type" value="Genomic_DNA"/>
</dbReference>